<dbReference type="STRING" id="3750.A0A498JC24"/>
<name>A0A498JC24_MALDO</name>
<evidence type="ECO:0008006" key="4">
    <source>
        <dbReference type="Google" id="ProtNLM"/>
    </source>
</evidence>
<evidence type="ECO:0000256" key="1">
    <source>
        <dbReference type="SAM" id="MobiDB-lite"/>
    </source>
</evidence>
<comment type="caution">
    <text evidence="2">The sequence shown here is derived from an EMBL/GenBank/DDBJ whole genome shotgun (WGS) entry which is preliminary data.</text>
</comment>
<feature type="region of interest" description="Disordered" evidence="1">
    <location>
        <begin position="83"/>
        <end position="112"/>
    </location>
</feature>
<sequence length="112" mass="12801">MGAFFFKYLTPKPTIPQYDEEWLEITRRFNSIFPLTTRSANLGCVHFSKYVFLQTIYGSLLQLLPNLFLFQASLKLTAKLSVGSVEENSEDIPIDDVDELEEDAVDSENENS</sequence>
<evidence type="ECO:0000313" key="3">
    <source>
        <dbReference type="Proteomes" id="UP000290289"/>
    </source>
</evidence>
<reference evidence="2 3" key="1">
    <citation type="submission" date="2018-10" db="EMBL/GenBank/DDBJ databases">
        <title>A high-quality apple genome assembly.</title>
        <authorList>
            <person name="Hu J."/>
        </authorList>
    </citation>
    <scope>NUCLEOTIDE SEQUENCE [LARGE SCALE GENOMIC DNA]</scope>
    <source>
        <strain evidence="3">cv. HFTH1</strain>
        <tissue evidence="2">Young leaf</tissue>
    </source>
</reference>
<feature type="compositionally biased region" description="Acidic residues" evidence="1">
    <location>
        <begin position="87"/>
        <end position="112"/>
    </location>
</feature>
<proteinExistence type="predicted"/>
<dbReference type="EMBL" id="RDQH01000334">
    <property type="protein sequence ID" value="RXH91353.1"/>
    <property type="molecule type" value="Genomic_DNA"/>
</dbReference>
<gene>
    <name evidence="2" type="ORF">DVH24_020376</name>
</gene>
<evidence type="ECO:0000313" key="2">
    <source>
        <dbReference type="EMBL" id="RXH91353.1"/>
    </source>
</evidence>
<organism evidence="2 3">
    <name type="scientific">Malus domestica</name>
    <name type="common">Apple</name>
    <name type="synonym">Pyrus malus</name>
    <dbReference type="NCBI Taxonomy" id="3750"/>
    <lineage>
        <taxon>Eukaryota</taxon>
        <taxon>Viridiplantae</taxon>
        <taxon>Streptophyta</taxon>
        <taxon>Embryophyta</taxon>
        <taxon>Tracheophyta</taxon>
        <taxon>Spermatophyta</taxon>
        <taxon>Magnoliopsida</taxon>
        <taxon>eudicotyledons</taxon>
        <taxon>Gunneridae</taxon>
        <taxon>Pentapetalae</taxon>
        <taxon>rosids</taxon>
        <taxon>fabids</taxon>
        <taxon>Rosales</taxon>
        <taxon>Rosaceae</taxon>
        <taxon>Amygdaloideae</taxon>
        <taxon>Maleae</taxon>
        <taxon>Malus</taxon>
    </lineage>
</organism>
<dbReference type="Proteomes" id="UP000290289">
    <property type="component" value="Chromosome 8"/>
</dbReference>
<accession>A0A498JC24</accession>
<keyword evidence="3" id="KW-1185">Reference proteome</keyword>
<protein>
    <recommendedName>
        <fullName evidence="4">Lariat debranching enzyme C-terminal domain-containing protein</fullName>
    </recommendedName>
</protein>
<dbReference type="AlphaFoldDB" id="A0A498JC24"/>